<evidence type="ECO:0000256" key="1">
    <source>
        <dbReference type="SAM" id="Phobius"/>
    </source>
</evidence>
<accession>L0JLQ3</accession>
<sequence>MVDFFERLSILLGSATVLAVCLVLLASGLLELGLDRRLRSGLLPSLGLLVSAATLAVWDASNGDVDDP</sequence>
<keyword evidence="1" id="KW-0812">Transmembrane</keyword>
<dbReference type="PATRIC" id="fig|797303.5.peg.2235"/>
<feature type="transmembrane region" description="Helical" evidence="1">
    <location>
        <begin position="41"/>
        <end position="58"/>
    </location>
</feature>
<dbReference type="RefSeq" id="WP_006181586.1">
    <property type="nucleotide sequence ID" value="NC_019962.1"/>
</dbReference>
<dbReference type="AlphaFoldDB" id="L0JLQ3"/>
<dbReference type="EMBL" id="CP003372">
    <property type="protein sequence ID" value="AGB32209.1"/>
    <property type="molecule type" value="Genomic_DNA"/>
</dbReference>
<reference evidence="2" key="2">
    <citation type="submission" date="2012-02" db="EMBL/GenBank/DDBJ databases">
        <title>Complete sequence of chromosome of Natrinema pellirubrum DSM 15624.</title>
        <authorList>
            <consortium name="US DOE Joint Genome Institute"/>
            <person name="Lucas S."/>
            <person name="Han J."/>
            <person name="Lapidus A."/>
            <person name="Cheng J.-F."/>
            <person name="Goodwin L."/>
            <person name="Pitluck S."/>
            <person name="Peters L."/>
            <person name="Teshima H."/>
            <person name="Detter J.C."/>
            <person name="Han C."/>
            <person name="Tapia R."/>
            <person name="Land M."/>
            <person name="Hauser L."/>
            <person name="Kyrpides N."/>
            <person name="Ivanova N."/>
            <person name="Pagani I."/>
            <person name="Sproer C."/>
            <person name="Anderson I."/>
            <person name="Woyke T."/>
        </authorList>
    </citation>
    <scope>NUCLEOTIDE SEQUENCE</scope>
    <source>
        <strain evidence="2">DSM 15624</strain>
    </source>
</reference>
<keyword evidence="1" id="KW-0472">Membrane</keyword>
<proteinExistence type="predicted"/>
<protein>
    <submittedName>
        <fullName evidence="2">Uncharacterized protein</fullName>
    </submittedName>
</protein>
<evidence type="ECO:0000313" key="3">
    <source>
        <dbReference type="EMBL" id="ELY74988.1"/>
    </source>
</evidence>
<evidence type="ECO:0000313" key="2">
    <source>
        <dbReference type="EMBL" id="AGB32209.1"/>
    </source>
</evidence>
<organism evidence="2 4">
    <name type="scientific">Natrinema pellirubrum (strain DSM 15624 / CIP 106293 / JCM 10476 / NCIMB 786 / 157)</name>
    <dbReference type="NCBI Taxonomy" id="797303"/>
    <lineage>
        <taxon>Archaea</taxon>
        <taxon>Methanobacteriati</taxon>
        <taxon>Methanobacteriota</taxon>
        <taxon>Stenosarchaea group</taxon>
        <taxon>Halobacteria</taxon>
        <taxon>Halobacteriales</taxon>
        <taxon>Natrialbaceae</taxon>
        <taxon>Natrinema</taxon>
    </lineage>
</organism>
<gene>
    <name evidence="2" type="ordered locus">Natpe_2393</name>
    <name evidence="3" type="ORF">C488_11073</name>
</gene>
<keyword evidence="1" id="KW-1133">Transmembrane helix</keyword>
<dbReference type="KEGG" id="npe:Natpe_2393"/>
<name>L0JLQ3_NATP1</name>
<feature type="transmembrane region" description="Helical" evidence="1">
    <location>
        <begin position="12"/>
        <end position="34"/>
    </location>
</feature>
<evidence type="ECO:0000313" key="4">
    <source>
        <dbReference type="Proteomes" id="UP000010843"/>
    </source>
</evidence>
<evidence type="ECO:0000313" key="5">
    <source>
        <dbReference type="Proteomes" id="UP000011593"/>
    </source>
</evidence>
<reference evidence="4" key="1">
    <citation type="submission" date="2012-02" db="EMBL/GenBank/DDBJ databases">
        <title>Complete sequence of chromosome of Natrinema pellirubrum DSM 15624.</title>
        <authorList>
            <person name="Lucas S."/>
            <person name="Han J."/>
            <person name="Lapidus A."/>
            <person name="Cheng J.-F."/>
            <person name="Goodwin L."/>
            <person name="Pitluck S."/>
            <person name="Peters L."/>
            <person name="Teshima H."/>
            <person name="Detter J.C."/>
            <person name="Han C."/>
            <person name="Tapia R."/>
            <person name="Land M."/>
            <person name="Hauser L."/>
            <person name="Kyrpides N."/>
            <person name="Ivanova N."/>
            <person name="Pagani I."/>
            <person name="Sproer C."/>
            <person name="Anderson I."/>
            <person name="Woyke T."/>
        </authorList>
    </citation>
    <scope>NUCLEOTIDE SEQUENCE [LARGE SCALE GENOMIC DNA]</scope>
    <source>
        <strain evidence="4">DSM 15624 / JCM 10476 / NCIMB 786</strain>
    </source>
</reference>
<reference evidence="3 5" key="3">
    <citation type="journal article" date="2014" name="PLoS Genet.">
        <title>Phylogenetically driven sequencing of extremely halophilic archaea reveals strategies for static and dynamic osmo-response.</title>
        <authorList>
            <person name="Becker E.A."/>
            <person name="Seitzer P.M."/>
            <person name="Tritt A."/>
            <person name="Larsen D."/>
            <person name="Krusor M."/>
            <person name="Yao A.I."/>
            <person name="Wu D."/>
            <person name="Madern D."/>
            <person name="Eisen J.A."/>
            <person name="Darling A.E."/>
            <person name="Facciotti M.T."/>
        </authorList>
    </citation>
    <scope>NUCLEOTIDE SEQUENCE [LARGE SCALE GENOMIC DNA]</scope>
    <source>
        <strain evidence="3 5">DSM 15624</strain>
    </source>
</reference>
<dbReference type="EMBL" id="AOIE01000066">
    <property type="protein sequence ID" value="ELY74988.1"/>
    <property type="molecule type" value="Genomic_DNA"/>
</dbReference>
<dbReference type="HOGENOM" id="CLU_2784211_0_0_2"/>
<dbReference type="Proteomes" id="UP000010843">
    <property type="component" value="Chromosome"/>
</dbReference>
<dbReference type="GeneID" id="14335556"/>
<dbReference type="Proteomes" id="UP000011593">
    <property type="component" value="Unassembled WGS sequence"/>
</dbReference>
<keyword evidence="5" id="KW-1185">Reference proteome</keyword>